<proteinExistence type="predicted"/>
<dbReference type="Proteomes" id="UP001596407">
    <property type="component" value="Unassembled WGS sequence"/>
</dbReference>
<dbReference type="RefSeq" id="WP_382210440.1">
    <property type="nucleotide sequence ID" value="NZ_CP119809.1"/>
</dbReference>
<dbReference type="GeneID" id="79304323"/>
<gene>
    <name evidence="2" type="ORF">ACFQJ6_21475</name>
</gene>
<dbReference type="AlphaFoldDB" id="A0ABD5WSC3"/>
<evidence type="ECO:0008006" key="4">
    <source>
        <dbReference type="Google" id="ProtNLM"/>
    </source>
</evidence>
<name>A0ABD5WSC3_9EURY</name>
<comment type="caution">
    <text evidence="2">The sequence shown here is derived from an EMBL/GenBank/DDBJ whole genome shotgun (WGS) entry which is preliminary data.</text>
</comment>
<feature type="region of interest" description="Disordered" evidence="1">
    <location>
        <begin position="46"/>
        <end position="69"/>
    </location>
</feature>
<keyword evidence="3" id="KW-1185">Reference proteome</keyword>
<accession>A0ABD5WSC3</accession>
<evidence type="ECO:0000313" key="2">
    <source>
        <dbReference type="EMBL" id="MFC7082270.1"/>
    </source>
</evidence>
<sequence length="69" mass="8338">MSANKRIPATEETWKELHELKEPGQTFDELLTELIQEHQERRLAERAREVREMDEEELTPHDELRNLLE</sequence>
<reference evidence="2 3" key="1">
    <citation type="journal article" date="2019" name="Int. J. Syst. Evol. Microbiol.">
        <title>The Global Catalogue of Microorganisms (GCM) 10K type strain sequencing project: providing services to taxonomists for standard genome sequencing and annotation.</title>
        <authorList>
            <consortium name="The Broad Institute Genomics Platform"/>
            <consortium name="The Broad Institute Genome Sequencing Center for Infectious Disease"/>
            <person name="Wu L."/>
            <person name="Ma J."/>
        </authorList>
    </citation>
    <scope>NUCLEOTIDE SEQUENCE [LARGE SCALE GENOMIC DNA]</scope>
    <source>
        <strain evidence="2 3">DT72</strain>
    </source>
</reference>
<protein>
    <recommendedName>
        <fullName evidence="4">CopG family transcriptional regulator</fullName>
    </recommendedName>
</protein>
<evidence type="ECO:0000256" key="1">
    <source>
        <dbReference type="SAM" id="MobiDB-lite"/>
    </source>
</evidence>
<feature type="compositionally biased region" description="Basic and acidic residues" evidence="1">
    <location>
        <begin position="58"/>
        <end position="69"/>
    </location>
</feature>
<evidence type="ECO:0000313" key="3">
    <source>
        <dbReference type="Proteomes" id="UP001596407"/>
    </source>
</evidence>
<dbReference type="EMBL" id="JBHSZH010000005">
    <property type="protein sequence ID" value="MFC7082270.1"/>
    <property type="molecule type" value="Genomic_DNA"/>
</dbReference>
<organism evidence="2 3">
    <name type="scientific">Halorussus caseinilyticus</name>
    <dbReference type="NCBI Taxonomy" id="3034025"/>
    <lineage>
        <taxon>Archaea</taxon>
        <taxon>Methanobacteriati</taxon>
        <taxon>Methanobacteriota</taxon>
        <taxon>Stenosarchaea group</taxon>
        <taxon>Halobacteria</taxon>
        <taxon>Halobacteriales</taxon>
        <taxon>Haladaptataceae</taxon>
        <taxon>Halorussus</taxon>
    </lineage>
</organism>